<comment type="caution">
    <text evidence="1">The sequence shown here is derived from an EMBL/GenBank/DDBJ whole genome shotgun (WGS) entry which is preliminary data.</text>
</comment>
<gene>
    <name evidence="1" type="ORF">PEDI_14970</name>
</gene>
<protein>
    <submittedName>
        <fullName evidence="1">Uncharacterized protein</fullName>
    </submittedName>
</protein>
<proteinExistence type="predicted"/>
<name>A0AAN4VY48_9BACT</name>
<dbReference type="Proteomes" id="UP001310022">
    <property type="component" value="Unassembled WGS sequence"/>
</dbReference>
<keyword evidence="2" id="KW-1185">Reference proteome</keyword>
<evidence type="ECO:0000313" key="2">
    <source>
        <dbReference type="Proteomes" id="UP001310022"/>
    </source>
</evidence>
<dbReference type="RefSeq" id="WP_338236588.1">
    <property type="nucleotide sequence ID" value="NZ_BQKE01000001.1"/>
</dbReference>
<sequence length="131" mass="15767">MEIPQNKAINIEALKNENNEWITEIYLMADELEVLNMRLGEVSKLVKEKKFKAQVEHFQNQFIRQKEVLDIYKNHIHKQEKNLNLHAKNGDLIPEKMDINAHQELKENLALNRKINLELKQNFYQFLEQHY</sequence>
<evidence type="ECO:0000313" key="1">
    <source>
        <dbReference type="EMBL" id="GJM60945.1"/>
    </source>
</evidence>
<accession>A0AAN4VY48</accession>
<organism evidence="1 2">
    <name type="scientific">Persicobacter diffluens</name>
    <dbReference type="NCBI Taxonomy" id="981"/>
    <lineage>
        <taxon>Bacteria</taxon>
        <taxon>Pseudomonadati</taxon>
        <taxon>Bacteroidota</taxon>
        <taxon>Cytophagia</taxon>
        <taxon>Cytophagales</taxon>
        <taxon>Persicobacteraceae</taxon>
        <taxon>Persicobacter</taxon>
    </lineage>
</organism>
<reference evidence="1 2" key="1">
    <citation type="submission" date="2021-12" db="EMBL/GenBank/DDBJ databases">
        <title>Genome sequencing of bacteria with rrn-lacking chromosome and rrn-plasmid.</title>
        <authorList>
            <person name="Anda M."/>
            <person name="Iwasaki W."/>
        </authorList>
    </citation>
    <scope>NUCLEOTIDE SEQUENCE [LARGE SCALE GENOMIC DNA]</scope>
    <source>
        <strain evidence="1 2">NBRC 15940</strain>
    </source>
</reference>
<dbReference type="EMBL" id="BQKE01000001">
    <property type="protein sequence ID" value="GJM60945.1"/>
    <property type="molecule type" value="Genomic_DNA"/>
</dbReference>
<dbReference type="AlphaFoldDB" id="A0AAN4VY48"/>